<keyword evidence="6 9" id="KW-1133">Transmembrane helix</keyword>
<keyword evidence="5 9" id="KW-0812">Transmembrane</keyword>
<evidence type="ECO:0000259" key="10">
    <source>
        <dbReference type="PROSITE" id="PS51779"/>
    </source>
</evidence>
<reference evidence="11 12" key="1">
    <citation type="submission" date="2012-09" db="EMBL/GenBank/DDBJ databases">
        <title>Genome Sequence of alkane-degrading Bacterium Alcanivorax sp. 19-m-6.</title>
        <authorList>
            <person name="Lai Q."/>
            <person name="Shao Z."/>
        </authorList>
    </citation>
    <scope>NUCLEOTIDE SEQUENCE [LARGE SCALE GENOMIC DNA]</scope>
    <source>
        <strain evidence="11 12">19-m-6</strain>
    </source>
</reference>
<evidence type="ECO:0000256" key="9">
    <source>
        <dbReference type="HAMAP-Rule" id="MF_00911"/>
    </source>
</evidence>
<evidence type="ECO:0000256" key="4">
    <source>
        <dbReference type="ARBA" id="ARBA00022618"/>
    </source>
</evidence>
<dbReference type="STRING" id="1177154.Y5S_01360"/>
<dbReference type="RefSeq" id="WP_035231568.1">
    <property type="nucleotide sequence ID" value="NZ_ARXV01000004.1"/>
</dbReference>
<dbReference type="Pfam" id="PF03799">
    <property type="entry name" value="FtsQ_DivIB_C"/>
    <property type="match status" value="1"/>
</dbReference>
<evidence type="ECO:0000256" key="2">
    <source>
        <dbReference type="ARBA" id="ARBA00022475"/>
    </source>
</evidence>
<dbReference type="Pfam" id="PF08478">
    <property type="entry name" value="POTRA_1"/>
    <property type="match status" value="1"/>
</dbReference>
<evidence type="ECO:0000256" key="8">
    <source>
        <dbReference type="ARBA" id="ARBA00023306"/>
    </source>
</evidence>
<dbReference type="HAMAP" id="MF_00911">
    <property type="entry name" value="FtsQ_subfam"/>
    <property type="match status" value="1"/>
</dbReference>
<dbReference type="GO" id="GO:0090529">
    <property type="term" value="P:cell septum assembly"/>
    <property type="evidence" value="ECO:0007669"/>
    <property type="project" value="InterPro"/>
</dbReference>
<dbReference type="InterPro" id="IPR013685">
    <property type="entry name" value="POTRA_FtsQ_type"/>
</dbReference>
<dbReference type="AlphaFoldDB" id="A0A095SLK5"/>
<dbReference type="GO" id="GO:0043093">
    <property type="term" value="P:FtsZ-dependent cytokinesis"/>
    <property type="evidence" value="ECO:0007669"/>
    <property type="project" value="UniProtKB-UniRule"/>
</dbReference>
<name>A0A095SLK5_9GAMM</name>
<organism evidence="11 12">
    <name type="scientific">Alcanivorax nanhaiticus</name>
    <dbReference type="NCBI Taxonomy" id="1177154"/>
    <lineage>
        <taxon>Bacteria</taxon>
        <taxon>Pseudomonadati</taxon>
        <taxon>Pseudomonadota</taxon>
        <taxon>Gammaproteobacteria</taxon>
        <taxon>Oceanospirillales</taxon>
        <taxon>Alcanivoracaceae</taxon>
        <taxon>Alcanivorax</taxon>
    </lineage>
</organism>
<evidence type="ECO:0000313" key="11">
    <source>
        <dbReference type="EMBL" id="KGD65467.1"/>
    </source>
</evidence>
<dbReference type="Proteomes" id="UP000029444">
    <property type="component" value="Unassembled WGS sequence"/>
</dbReference>
<keyword evidence="4 9" id="KW-0132">Cell division</keyword>
<dbReference type="GO" id="GO:0032153">
    <property type="term" value="C:cell division site"/>
    <property type="evidence" value="ECO:0007669"/>
    <property type="project" value="UniProtKB-UniRule"/>
</dbReference>
<dbReference type="PROSITE" id="PS51779">
    <property type="entry name" value="POTRA"/>
    <property type="match status" value="1"/>
</dbReference>
<dbReference type="Gene3D" id="3.10.20.310">
    <property type="entry name" value="membrane protein fhac"/>
    <property type="match status" value="1"/>
</dbReference>
<evidence type="ECO:0000256" key="3">
    <source>
        <dbReference type="ARBA" id="ARBA00022519"/>
    </source>
</evidence>
<proteinExistence type="inferred from homology"/>
<comment type="subcellular location">
    <subcellularLocation>
        <location evidence="9">Cell inner membrane</location>
        <topology evidence="9">Single-pass type II membrane protein</topology>
    </subcellularLocation>
    <subcellularLocation>
        <location evidence="1">Membrane</location>
    </subcellularLocation>
    <text evidence="9">Localizes to the division septum.</text>
</comment>
<dbReference type="eggNOG" id="COG1589">
    <property type="taxonomic scope" value="Bacteria"/>
</dbReference>
<evidence type="ECO:0000256" key="5">
    <source>
        <dbReference type="ARBA" id="ARBA00022692"/>
    </source>
</evidence>
<protein>
    <recommendedName>
        <fullName evidence="9">Cell division protein FtsQ</fullName>
    </recommendedName>
</protein>
<comment type="function">
    <text evidence="9">Essential cell division protein. May link together the upstream cell division proteins, which are predominantly cytoplasmic, with the downstream cell division proteins, which are predominantly periplasmic. May control correct divisome assembly.</text>
</comment>
<dbReference type="OrthoDB" id="9790370at2"/>
<accession>A0A095SLK5</accession>
<sequence>MAKPAATPRGARRKPVKQAGVPLRERLSAAVPWMLVGTVAMVLLLGVIYLPALLDGYPIRKVGVDGVTDVRRQQQIQTALAALVRDENYFSVPLEEIYQQAQGLSWVEGVSVRRQWPDTVVLTVSERRPVAVWNETVLISDSGEPFKALKQYDLTGLPHLNGPQQRLEEVMGFYHSMGKMLADVDLGIRSMDVNARLTARLTLNNDMQLVVDREQYTTKLRRFVRLYRGVLSTDSRQVTSVDLRYADGMAVTWGEQQEKG</sequence>
<dbReference type="InterPro" id="IPR045335">
    <property type="entry name" value="FtsQ_C_sf"/>
</dbReference>
<dbReference type="Gene3D" id="3.40.50.11690">
    <property type="entry name" value="Cell division protein FtsQ/DivIB"/>
    <property type="match status" value="1"/>
</dbReference>
<keyword evidence="3 9" id="KW-0997">Cell inner membrane</keyword>
<feature type="domain" description="POTRA" evidence="10">
    <location>
        <begin position="57"/>
        <end position="127"/>
    </location>
</feature>
<comment type="caution">
    <text evidence="11">The sequence shown here is derived from an EMBL/GenBank/DDBJ whole genome shotgun (WGS) entry which is preliminary data.</text>
</comment>
<evidence type="ECO:0000256" key="7">
    <source>
        <dbReference type="ARBA" id="ARBA00023136"/>
    </source>
</evidence>
<keyword evidence="7 9" id="KW-0472">Membrane</keyword>
<gene>
    <name evidence="9" type="primary">ftsQ</name>
    <name evidence="11" type="ORF">Y5S_01360</name>
</gene>
<evidence type="ECO:0000256" key="6">
    <source>
        <dbReference type="ARBA" id="ARBA00022989"/>
    </source>
</evidence>
<dbReference type="EMBL" id="ARXV01000004">
    <property type="protein sequence ID" value="KGD65467.1"/>
    <property type="molecule type" value="Genomic_DNA"/>
</dbReference>
<dbReference type="InterPro" id="IPR034746">
    <property type="entry name" value="POTRA"/>
</dbReference>
<evidence type="ECO:0000313" key="12">
    <source>
        <dbReference type="Proteomes" id="UP000029444"/>
    </source>
</evidence>
<dbReference type="PANTHER" id="PTHR35851:SF1">
    <property type="entry name" value="CELL DIVISION PROTEIN FTSQ"/>
    <property type="match status" value="1"/>
</dbReference>
<comment type="subunit">
    <text evidence="9">Part of a complex composed of FtsB, FtsL and FtsQ.</text>
</comment>
<dbReference type="PATRIC" id="fig|1177154.3.peg.1385"/>
<dbReference type="InterPro" id="IPR005548">
    <property type="entry name" value="Cell_div_FtsQ/DivIB_C"/>
</dbReference>
<comment type="similarity">
    <text evidence="9">Belongs to the FtsQ/DivIB family. FtsQ subfamily.</text>
</comment>
<keyword evidence="8 9" id="KW-0131">Cell cycle</keyword>
<evidence type="ECO:0000256" key="1">
    <source>
        <dbReference type="ARBA" id="ARBA00004370"/>
    </source>
</evidence>
<feature type="transmembrane region" description="Helical" evidence="9">
    <location>
        <begin position="30"/>
        <end position="52"/>
    </location>
</feature>
<dbReference type="PANTHER" id="PTHR35851">
    <property type="entry name" value="CELL DIVISION PROTEIN FTSQ"/>
    <property type="match status" value="1"/>
</dbReference>
<keyword evidence="2 9" id="KW-1003">Cell membrane</keyword>
<dbReference type="GO" id="GO:0005886">
    <property type="term" value="C:plasma membrane"/>
    <property type="evidence" value="ECO:0007669"/>
    <property type="project" value="UniProtKB-SubCell"/>
</dbReference>
<keyword evidence="12" id="KW-1185">Reference proteome</keyword>
<dbReference type="InterPro" id="IPR026579">
    <property type="entry name" value="FtsQ"/>
</dbReference>